<dbReference type="Proteomes" id="UP001180020">
    <property type="component" value="Unassembled WGS sequence"/>
</dbReference>
<protein>
    <submittedName>
        <fullName evidence="1">Uncharacterized protein</fullName>
    </submittedName>
</protein>
<accession>A0AAV9FKD7</accession>
<gene>
    <name evidence="1" type="ORF">QJS10_CPA01g01694</name>
</gene>
<dbReference type="AlphaFoldDB" id="A0AAV9FKD7"/>
<evidence type="ECO:0000313" key="2">
    <source>
        <dbReference type="Proteomes" id="UP001180020"/>
    </source>
</evidence>
<reference evidence="1" key="2">
    <citation type="submission" date="2023-06" db="EMBL/GenBank/DDBJ databases">
        <authorList>
            <person name="Ma L."/>
            <person name="Liu K.-W."/>
            <person name="Li Z."/>
            <person name="Hsiao Y.-Y."/>
            <person name="Qi Y."/>
            <person name="Fu T."/>
            <person name="Tang G."/>
            <person name="Zhang D."/>
            <person name="Sun W.-H."/>
            <person name="Liu D.-K."/>
            <person name="Li Y."/>
            <person name="Chen G.-Z."/>
            <person name="Liu X.-D."/>
            <person name="Liao X.-Y."/>
            <person name="Jiang Y.-T."/>
            <person name="Yu X."/>
            <person name="Hao Y."/>
            <person name="Huang J."/>
            <person name="Zhao X.-W."/>
            <person name="Ke S."/>
            <person name="Chen Y.-Y."/>
            <person name="Wu W.-L."/>
            <person name="Hsu J.-L."/>
            <person name="Lin Y.-F."/>
            <person name="Huang M.-D."/>
            <person name="Li C.-Y."/>
            <person name="Huang L."/>
            <person name="Wang Z.-W."/>
            <person name="Zhao X."/>
            <person name="Zhong W.-Y."/>
            <person name="Peng D.-H."/>
            <person name="Ahmad S."/>
            <person name="Lan S."/>
            <person name="Zhang J.-S."/>
            <person name="Tsai W.-C."/>
            <person name="Van De Peer Y."/>
            <person name="Liu Z.-J."/>
        </authorList>
    </citation>
    <scope>NUCLEOTIDE SEQUENCE</scope>
    <source>
        <strain evidence="1">CP</strain>
        <tissue evidence="1">Leaves</tissue>
    </source>
</reference>
<keyword evidence="2" id="KW-1185">Reference proteome</keyword>
<proteinExistence type="predicted"/>
<comment type="caution">
    <text evidence="1">The sequence shown here is derived from an EMBL/GenBank/DDBJ whole genome shotgun (WGS) entry which is preliminary data.</text>
</comment>
<name>A0AAV9FKD7_ACOCL</name>
<reference evidence="1" key="1">
    <citation type="journal article" date="2023" name="Nat. Commun.">
        <title>Diploid and tetraploid genomes of Acorus and the evolution of monocots.</title>
        <authorList>
            <person name="Ma L."/>
            <person name="Liu K.W."/>
            <person name="Li Z."/>
            <person name="Hsiao Y.Y."/>
            <person name="Qi Y."/>
            <person name="Fu T."/>
            <person name="Tang G.D."/>
            <person name="Zhang D."/>
            <person name="Sun W.H."/>
            <person name="Liu D.K."/>
            <person name="Li Y."/>
            <person name="Chen G.Z."/>
            <person name="Liu X.D."/>
            <person name="Liao X.Y."/>
            <person name="Jiang Y.T."/>
            <person name="Yu X."/>
            <person name="Hao Y."/>
            <person name="Huang J."/>
            <person name="Zhao X.W."/>
            <person name="Ke S."/>
            <person name="Chen Y.Y."/>
            <person name="Wu W.L."/>
            <person name="Hsu J.L."/>
            <person name="Lin Y.F."/>
            <person name="Huang M.D."/>
            <person name="Li C.Y."/>
            <person name="Huang L."/>
            <person name="Wang Z.W."/>
            <person name="Zhao X."/>
            <person name="Zhong W.Y."/>
            <person name="Peng D.H."/>
            <person name="Ahmad S."/>
            <person name="Lan S."/>
            <person name="Zhang J.S."/>
            <person name="Tsai W.C."/>
            <person name="Van de Peer Y."/>
            <person name="Liu Z.J."/>
        </authorList>
    </citation>
    <scope>NUCLEOTIDE SEQUENCE</scope>
    <source>
        <strain evidence="1">CP</strain>
    </source>
</reference>
<sequence length="154" mass="17793">MMDFKEDVLLSAINEATKNWKIKVQVVQKLPPRISKNQNSKFQTIIFADEQTSDKSDTAYRELLITNEESMENKEPLKQIRDSNNLAIASTSKGKSKILDVDDITTVFKLFHESGDRQDIVYRVKASIAFVCKGKYYQLETIFFFIKNKIDSRS</sequence>
<dbReference type="EMBL" id="JAUJYO010000001">
    <property type="protein sequence ID" value="KAK1326435.1"/>
    <property type="molecule type" value="Genomic_DNA"/>
</dbReference>
<evidence type="ECO:0000313" key="1">
    <source>
        <dbReference type="EMBL" id="KAK1326435.1"/>
    </source>
</evidence>
<organism evidence="1 2">
    <name type="scientific">Acorus calamus</name>
    <name type="common">Sweet flag</name>
    <dbReference type="NCBI Taxonomy" id="4465"/>
    <lineage>
        <taxon>Eukaryota</taxon>
        <taxon>Viridiplantae</taxon>
        <taxon>Streptophyta</taxon>
        <taxon>Embryophyta</taxon>
        <taxon>Tracheophyta</taxon>
        <taxon>Spermatophyta</taxon>
        <taxon>Magnoliopsida</taxon>
        <taxon>Liliopsida</taxon>
        <taxon>Acoraceae</taxon>
        <taxon>Acorus</taxon>
    </lineage>
</organism>